<feature type="transmembrane region" description="Helical" evidence="1">
    <location>
        <begin position="125"/>
        <end position="143"/>
    </location>
</feature>
<dbReference type="EMBL" id="QZEI01000076">
    <property type="protein sequence ID" value="RLV58362.1"/>
    <property type="molecule type" value="Genomic_DNA"/>
</dbReference>
<feature type="transmembrane region" description="Helical" evidence="1">
    <location>
        <begin position="155"/>
        <end position="173"/>
    </location>
</feature>
<comment type="caution">
    <text evidence="3">The sequence shown here is derived from an EMBL/GenBank/DDBJ whole genome shotgun (WGS) entry which is preliminary data.</text>
</comment>
<evidence type="ECO:0000313" key="4">
    <source>
        <dbReference type="Proteomes" id="UP000281474"/>
    </source>
</evidence>
<dbReference type="InterPro" id="IPR050623">
    <property type="entry name" value="Glucan_succinyl_AcylTrfase"/>
</dbReference>
<evidence type="ECO:0000259" key="2">
    <source>
        <dbReference type="Pfam" id="PF01757"/>
    </source>
</evidence>
<feature type="transmembrane region" description="Helical" evidence="1">
    <location>
        <begin position="80"/>
        <end position="101"/>
    </location>
</feature>
<reference evidence="3 4" key="1">
    <citation type="submission" date="2018-09" db="EMBL/GenBank/DDBJ databases">
        <title>Phylogeny of the Shewanellaceae, and recommendation for two new genera, Pseudoshewanella and Parashewanella.</title>
        <authorList>
            <person name="Wang G."/>
        </authorList>
    </citation>
    <scope>NUCLEOTIDE SEQUENCE [LARGE SCALE GENOMIC DNA]</scope>
    <source>
        <strain evidence="3 4">C51</strain>
    </source>
</reference>
<dbReference type="AlphaFoldDB" id="A0A3L8PWB9"/>
<feature type="transmembrane region" description="Helical" evidence="1">
    <location>
        <begin position="185"/>
        <end position="204"/>
    </location>
</feature>
<feature type="transmembrane region" description="Helical" evidence="1">
    <location>
        <begin position="17"/>
        <end position="36"/>
    </location>
</feature>
<dbReference type="GO" id="GO:0016747">
    <property type="term" value="F:acyltransferase activity, transferring groups other than amino-acyl groups"/>
    <property type="evidence" value="ECO:0007669"/>
    <property type="project" value="InterPro"/>
</dbReference>
<sequence>MDGIGQKIMRVGLDNELGVLIVMLVPTVIFMTYRFILKPIYPSTHALIDDWANHQLFFSIFIFGFLIAKDSSFWKAVSNALLPSLVMVFGIASLASIVWYLEGQSYWSPAFEMTEHYSEIVRKTVYPWFSIVAMLAMAQKWLNKPSKVLSYMTEAVFPWYILHQTLIVMFGYWLTRQNLPVYTEFLALTLATFLGCLLIHEFCIRRWKWVRPLFGVKLNQTNIAAQ</sequence>
<gene>
    <name evidence="3" type="ORF">D5018_17590</name>
</gene>
<keyword evidence="1" id="KW-1133">Transmembrane helix</keyword>
<dbReference type="PANTHER" id="PTHR36927">
    <property type="entry name" value="BLR4337 PROTEIN"/>
    <property type="match status" value="1"/>
</dbReference>
<keyword evidence="4" id="KW-1185">Reference proteome</keyword>
<dbReference type="PANTHER" id="PTHR36927:SF3">
    <property type="entry name" value="GLUCANS BIOSYNTHESIS PROTEIN C"/>
    <property type="match status" value="1"/>
</dbReference>
<protein>
    <recommendedName>
        <fullName evidence="2">Acyltransferase 3 domain-containing protein</fullName>
    </recommendedName>
</protein>
<proteinExistence type="predicted"/>
<keyword evidence="1" id="KW-0472">Membrane</keyword>
<evidence type="ECO:0000256" key="1">
    <source>
        <dbReference type="SAM" id="Phobius"/>
    </source>
</evidence>
<evidence type="ECO:0000313" key="3">
    <source>
        <dbReference type="EMBL" id="RLV58362.1"/>
    </source>
</evidence>
<dbReference type="Pfam" id="PF01757">
    <property type="entry name" value="Acyl_transf_3"/>
    <property type="match status" value="1"/>
</dbReference>
<name>A0A3L8PWB9_9GAMM</name>
<dbReference type="InterPro" id="IPR002656">
    <property type="entry name" value="Acyl_transf_3_dom"/>
</dbReference>
<dbReference type="OrthoDB" id="9809782at2"/>
<feature type="domain" description="Acyltransferase 3" evidence="2">
    <location>
        <begin position="19"/>
        <end position="200"/>
    </location>
</feature>
<keyword evidence="1" id="KW-0812">Transmembrane</keyword>
<organism evidence="3 4">
    <name type="scientific">Parashewanella curva</name>
    <dbReference type="NCBI Taxonomy" id="2338552"/>
    <lineage>
        <taxon>Bacteria</taxon>
        <taxon>Pseudomonadati</taxon>
        <taxon>Pseudomonadota</taxon>
        <taxon>Gammaproteobacteria</taxon>
        <taxon>Alteromonadales</taxon>
        <taxon>Shewanellaceae</taxon>
        <taxon>Parashewanella</taxon>
    </lineage>
</organism>
<feature type="transmembrane region" description="Helical" evidence="1">
    <location>
        <begin position="51"/>
        <end position="68"/>
    </location>
</feature>
<accession>A0A3L8PWB9</accession>
<dbReference type="Proteomes" id="UP000281474">
    <property type="component" value="Unassembled WGS sequence"/>
</dbReference>